<evidence type="ECO:0000256" key="4">
    <source>
        <dbReference type="SAM" id="MobiDB-lite"/>
    </source>
</evidence>
<dbReference type="Gene3D" id="3.40.350.10">
    <property type="entry name" value="Creatinase/prolidase N-terminal domain"/>
    <property type="match status" value="1"/>
</dbReference>
<evidence type="ECO:0000313" key="7">
    <source>
        <dbReference type="EMBL" id="PMC65168.1"/>
    </source>
</evidence>
<dbReference type="GO" id="GO:0046872">
    <property type="term" value="F:metal ion binding"/>
    <property type="evidence" value="ECO:0007669"/>
    <property type="project" value="UniProtKB-KW"/>
</dbReference>
<dbReference type="GO" id="GO:0016787">
    <property type="term" value="F:hydrolase activity"/>
    <property type="evidence" value="ECO:0007669"/>
    <property type="project" value="UniProtKB-KW"/>
</dbReference>
<keyword evidence="1 3" id="KW-0479">Metal-binding</keyword>
<proteinExistence type="inferred from homology"/>
<comment type="similarity">
    <text evidence="3">Belongs to the peptidase M24B family.</text>
</comment>
<gene>
    <name evidence="7" type="ORF">CJ203_01750</name>
</gene>
<feature type="domain" description="Peptidase M24" evidence="5">
    <location>
        <begin position="150"/>
        <end position="350"/>
    </location>
</feature>
<feature type="domain" description="Creatinase N-terminal" evidence="6">
    <location>
        <begin position="12"/>
        <end position="121"/>
    </location>
</feature>
<dbReference type="InterPro" id="IPR036005">
    <property type="entry name" value="Creatinase/aminopeptidase-like"/>
</dbReference>
<dbReference type="InterPro" id="IPR001131">
    <property type="entry name" value="Peptidase_M24B_aminopep-P_CS"/>
</dbReference>
<accession>A0A2N6T784</accession>
<reference evidence="7 8" key="1">
    <citation type="submission" date="2017-09" db="EMBL/GenBank/DDBJ databases">
        <title>Bacterial strain isolated from the female urinary microbiota.</title>
        <authorList>
            <person name="Thomas-White K."/>
            <person name="Kumar N."/>
            <person name="Forster S."/>
            <person name="Putonti C."/>
            <person name="Lawley T."/>
            <person name="Wolfe A.J."/>
        </authorList>
    </citation>
    <scope>NUCLEOTIDE SEQUENCE [LARGE SCALE GENOMIC DNA]</scope>
    <source>
        <strain evidence="7 8">UMB0792</strain>
    </source>
</reference>
<evidence type="ECO:0000256" key="1">
    <source>
        <dbReference type="ARBA" id="ARBA00022723"/>
    </source>
</evidence>
<evidence type="ECO:0000259" key="5">
    <source>
        <dbReference type="Pfam" id="PF00557"/>
    </source>
</evidence>
<dbReference type="SUPFAM" id="SSF53092">
    <property type="entry name" value="Creatinase/prolidase N-terminal domain"/>
    <property type="match status" value="1"/>
</dbReference>
<feature type="compositionally biased region" description="Polar residues" evidence="4">
    <location>
        <begin position="382"/>
        <end position="396"/>
    </location>
</feature>
<dbReference type="Pfam" id="PF01321">
    <property type="entry name" value="Creatinase_N"/>
    <property type="match status" value="1"/>
</dbReference>
<dbReference type="PANTHER" id="PTHR46112">
    <property type="entry name" value="AMINOPEPTIDASE"/>
    <property type="match status" value="1"/>
</dbReference>
<dbReference type="Proteomes" id="UP000235836">
    <property type="component" value="Unassembled WGS sequence"/>
</dbReference>
<keyword evidence="8" id="KW-1185">Reference proteome</keyword>
<dbReference type="Gene3D" id="3.90.230.10">
    <property type="entry name" value="Creatinase/methionine aminopeptidase superfamily"/>
    <property type="match status" value="1"/>
</dbReference>
<dbReference type="InterPro" id="IPR029149">
    <property type="entry name" value="Creatin/AminoP/Spt16_N"/>
</dbReference>
<dbReference type="InterPro" id="IPR000994">
    <property type="entry name" value="Pept_M24"/>
</dbReference>
<dbReference type="PROSITE" id="PS00491">
    <property type="entry name" value="PROLINE_PEPTIDASE"/>
    <property type="match status" value="1"/>
</dbReference>
<dbReference type="AlphaFoldDB" id="A0A2N6T784"/>
<comment type="caution">
    <text evidence="7">The sequence shown here is derived from an EMBL/GenBank/DDBJ whole genome shotgun (WGS) entry which is preliminary data.</text>
</comment>
<organism evidence="7 8">
    <name type="scientific">Corynebacterium tuscaniense</name>
    <dbReference type="NCBI Taxonomy" id="302449"/>
    <lineage>
        <taxon>Bacteria</taxon>
        <taxon>Bacillati</taxon>
        <taxon>Actinomycetota</taxon>
        <taxon>Actinomycetes</taxon>
        <taxon>Mycobacteriales</taxon>
        <taxon>Corynebacteriaceae</taxon>
        <taxon>Corynebacterium</taxon>
    </lineage>
</organism>
<evidence type="ECO:0000256" key="2">
    <source>
        <dbReference type="ARBA" id="ARBA00022801"/>
    </source>
</evidence>
<dbReference type="InterPro" id="IPR050659">
    <property type="entry name" value="Peptidase_M24B"/>
</dbReference>
<protein>
    <submittedName>
        <fullName evidence="7">Peptidase M24 family protein</fullName>
    </submittedName>
</protein>
<dbReference type="EMBL" id="PNHG01000002">
    <property type="protein sequence ID" value="PMC65168.1"/>
    <property type="molecule type" value="Genomic_DNA"/>
</dbReference>
<keyword evidence="2" id="KW-0378">Hydrolase</keyword>
<dbReference type="SUPFAM" id="SSF55920">
    <property type="entry name" value="Creatinase/aminopeptidase"/>
    <property type="match status" value="1"/>
</dbReference>
<evidence type="ECO:0000313" key="8">
    <source>
        <dbReference type="Proteomes" id="UP000235836"/>
    </source>
</evidence>
<dbReference type="PANTHER" id="PTHR46112:SF3">
    <property type="entry name" value="AMINOPEPTIDASE YPDF"/>
    <property type="match status" value="1"/>
</dbReference>
<dbReference type="InterPro" id="IPR000587">
    <property type="entry name" value="Creatinase_N"/>
</dbReference>
<evidence type="ECO:0000256" key="3">
    <source>
        <dbReference type="RuleBase" id="RU000590"/>
    </source>
</evidence>
<dbReference type="Pfam" id="PF00557">
    <property type="entry name" value="Peptidase_M24"/>
    <property type="match status" value="1"/>
</dbReference>
<name>A0A2N6T784_9CORY</name>
<evidence type="ECO:0000259" key="6">
    <source>
        <dbReference type="Pfam" id="PF01321"/>
    </source>
</evidence>
<feature type="region of interest" description="Disordered" evidence="4">
    <location>
        <begin position="376"/>
        <end position="396"/>
    </location>
</feature>
<sequence>MAGMMLDTYARRIGTLQKRIADSGLSGAIIGTGAELAYLTGSWSTSHERLTALVVPPVGYARLFAPATDASAVVEVGDIPGVVVETWRDGNETYDRIADLLADGPVALGSSLTADHVLRLQMAGEIGETVLANDVLSDVFAVKEPEEIAELEKAAHAIDAVHAAVPDLLVAGSTERDVADEIAQLILKEHATVDFVIVGSGPNGANPHHDFSDRVLQSGEPVVVDIGGSLASGYHSDCTRTYAVESMPDRAVLAAYEELRAAQLEALSTARPGMTAGELDAVARGRINQAGYGVNFSHRLGHGIGLALHEPPFLVSGSDTVLQEGMVFSIEPGIYVDGQWGMRIEDIVVLEANGARPLNLAPKNLLGEKSLIHIIGRHDTPRQPTRRNASSPRCHE</sequence>